<protein>
    <submittedName>
        <fullName evidence="1">Uncharacterized protein</fullName>
    </submittedName>
</protein>
<sequence length="75" mass="9344">MLHKCFQKSIHSLILNNIEVKHEFHEFTQISVNSWNFFYVSVHQLSYNQYFNDWKLKFLTYRNIDFNSQKRIQKK</sequence>
<proteinExistence type="predicted"/>
<organism evidence="1 2">
    <name type="scientific">Flavobacterium collinsii</name>
    <dbReference type="NCBI Taxonomy" id="1114861"/>
    <lineage>
        <taxon>Bacteria</taxon>
        <taxon>Pseudomonadati</taxon>
        <taxon>Bacteroidota</taxon>
        <taxon>Flavobacteriia</taxon>
        <taxon>Flavobacteriales</taxon>
        <taxon>Flavobacteriaceae</taxon>
        <taxon>Flavobacterium</taxon>
    </lineage>
</organism>
<evidence type="ECO:0000313" key="2">
    <source>
        <dbReference type="Proteomes" id="UP000474567"/>
    </source>
</evidence>
<accession>A0ABM8KL71</accession>
<dbReference type="EMBL" id="CADCST010000099">
    <property type="protein sequence ID" value="CAA9200360.1"/>
    <property type="molecule type" value="Genomic_DNA"/>
</dbReference>
<gene>
    <name evidence="1" type="ORF">FLACOL7796_03170</name>
</gene>
<reference evidence="1 2" key="1">
    <citation type="submission" date="2020-02" db="EMBL/GenBank/DDBJ databases">
        <authorList>
            <person name="Criscuolo A."/>
        </authorList>
    </citation>
    <scope>NUCLEOTIDE SEQUENCE [LARGE SCALE GENOMIC DNA]</scope>
    <source>
        <strain evidence="1">CECT7796</strain>
    </source>
</reference>
<comment type="caution">
    <text evidence="1">The sequence shown here is derived from an EMBL/GenBank/DDBJ whole genome shotgun (WGS) entry which is preliminary data.</text>
</comment>
<name>A0ABM8KL71_9FLAO</name>
<dbReference type="Proteomes" id="UP000474567">
    <property type="component" value="Unassembled WGS sequence"/>
</dbReference>
<keyword evidence="2" id="KW-1185">Reference proteome</keyword>
<evidence type="ECO:0000313" key="1">
    <source>
        <dbReference type="EMBL" id="CAA9200360.1"/>
    </source>
</evidence>